<reference evidence="2" key="1">
    <citation type="submission" date="2025-08" db="UniProtKB">
        <authorList>
            <consortium name="RefSeq"/>
        </authorList>
    </citation>
    <scope>IDENTIFICATION</scope>
</reference>
<dbReference type="RefSeq" id="XP_015610508.1">
    <property type="nucleotide sequence ID" value="XM_015755022.2"/>
</dbReference>
<protein>
    <submittedName>
        <fullName evidence="2">Heat shock factor 2-binding protein isoform X1</fullName>
    </submittedName>
</protein>
<evidence type="ECO:0000313" key="1">
    <source>
        <dbReference type="Proteomes" id="UP000694920"/>
    </source>
</evidence>
<dbReference type="InterPro" id="IPR016024">
    <property type="entry name" value="ARM-type_fold"/>
</dbReference>
<keyword evidence="1" id="KW-1185">Reference proteome</keyword>
<dbReference type="GO" id="GO:0005829">
    <property type="term" value="C:cytosol"/>
    <property type="evidence" value="ECO:0007669"/>
    <property type="project" value="TreeGrafter"/>
</dbReference>
<proteinExistence type="predicted"/>
<dbReference type="InterPro" id="IPR039584">
    <property type="entry name" value="HSF2BP"/>
</dbReference>
<organism evidence="1 2">
    <name type="scientific">Cephus cinctus</name>
    <name type="common">Wheat stem sawfly</name>
    <dbReference type="NCBI Taxonomy" id="211228"/>
    <lineage>
        <taxon>Eukaryota</taxon>
        <taxon>Metazoa</taxon>
        <taxon>Ecdysozoa</taxon>
        <taxon>Arthropoda</taxon>
        <taxon>Hexapoda</taxon>
        <taxon>Insecta</taxon>
        <taxon>Pterygota</taxon>
        <taxon>Neoptera</taxon>
        <taxon>Endopterygota</taxon>
        <taxon>Hymenoptera</taxon>
        <taxon>Cephoidea</taxon>
        <taxon>Cephidae</taxon>
        <taxon>Cephus</taxon>
    </lineage>
</organism>
<dbReference type="GeneID" id="107275169"/>
<dbReference type="Proteomes" id="UP000694920">
    <property type="component" value="Unplaced"/>
</dbReference>
<dbReference type="AlphaFoldDB" id="A0AAJ7FVL0"/>
<dbReference type="SUPFAM" id="SSF48371">
    <property type="entry name" value="ARM repeat"/>
    <property type="match status" value="1"/>
</dbReference>
<sequence length="355" mass="40415">MDDAERSDELFEKSEEEFLDKLSTVLNSAGNNLHKFVEEQPNNYLNSDLDRCLQSVEVATRKLHTNVHLLVDPVMSTKTKETIKMTELQSRYDDLYSKWQSQQRQLESTQAEIFRLKNQIMHQSTFCTSLGAVLCNLLWRASYFTQNVHVWLSGFQNKVGEFLCIVNGSFVSFINTYGDGLPSMNSDEFQFIMGLLGIVTNMSSTPEGREFLITNTNGKDLVQKLVIRISGIPLPSGNSLKRLMLMILYNVSVNQTGLQYLLELRVGEILGKCFEDSVPMELQVRALWFLQSITYDLNDATALKDILKAVPMIKIEKMTENEQDPMAPIAKEILENLEKAKATLNFDVRNSTNIN</sequence>
<keyword evidence="2" id="KW-0346">Stress response</keyword>
<name>A0AAJ7FVL0_CEPCN</name>
<evidence type="ECO:0000313" key="2">
    <source>
        <dbReference type="RefSeq" id="XP_015610508.1"/>
    </source>
</evidence>
<gene>
    <name evidence="2" type="primary">LOC107275169</name>
</gene>
<dbReference type="PANTHER" id="PTHR15434">
    <property type="entry name" value="HEAT SHOCK FACTOR 2-BINDING PROTEIN"/>
    <property type="match status" value="1"/>
</dbReference>
<accession>A0AAJ7FVL0</accession>
<dbReference type="PANTHER" id="PTHR15434:SF2">
    <property type="entry name" value="HEAT SHOCK FACTOR 2-BINDING PROTEIN"/>
    <property type="match status" value="1"/>
</dbReference>
<dbReference type="KEGG" id="ccin:107275169"/>